<feature type="signal peptide" evidence="7">
    <location>
        <begin position="1"/>
        <end position="21"/>
    </location>
</feature>
<evidence type="ECO:0000256" key="1">
    <source>
        <dbReference type="ARBA" id="ARBA00004613"/>
    </source>
</evidence>
<evidence type="ECO:0000256" key="5">
    <source>
        <dbReference type="RuleBase" id="RU000354"/>
    </source>
</evidence>
<name>A0A2D0RRQ7_ICTPU</name>
<dbReference type="InterPro" id="IPR001839">
    <property type="entry name" value="TGF-b_C"/>
</dbReference>
<evidence type="ECO:0000313" key="11">
    <source>
        <dbReference type="RefSeq" id="XP_017333188.1"/>
    </source>
</evidence>
<dbReference type="Proteomes" id="UP000221080">
    <property type="component" value="Chromosome 10"/>
</dbReference>
<accession>A0A2D0RRQ7</accession>
<proteinExistence type="inferred from homology"/>
<keyword evidence="3 7" id="KW-0732">Signal</keyword>
<dbReference type="Gene3D" id="2.10.90.10">
    <property type="entry name" value="Cystine-knot cytokines"/>
    <property type="match status" value="1"/>
</dbReference>
<dbReference type="AlphaFoldDB" id="A0A2D0RRQ7"/>
<dbReference type="OMA" id="ALMLCWT"/>
<dbReference type="STRING" id="7998.ENSIPUP00000024739"/>
<dbReference type="InterPro" id="IPR021203">
    <property type="entry name" value="Muellerian-inhibiting_factor"/>
</dbReference>
<dbReference type="GO" id="GO:0008406">
    <property type="term" value="P:gonad development"/>
    <property type="evidence" value="ECO:0007669"/>
    <property type="project" value="InterPro"/>
</dbReference>
<dbReference type="SMART" id="SM00204">
    <property type="entry name" value="TGFB"/>
    <property type="match status" value="1"/>
</dbReference>
<evidence type="ECO:0000256" key="2">
    <source>
        <dbReference type="ARBA" id="ARBA00022525"/>
    </source>
</evidence>
<dbReference type="GO" id="GO:0005576">
    <property type="term" value="C:extracellular region"/>
    <property type="evidence" value="ECO:0007669"/>
    <property type="project" value="UniProtKB-SubCell"/>
</dbReference>
<dbReference type="RefSeq" id="XP_017333188.1">
    <property type="nucleotide sequence ID" value="XM_017477699.3"/>
</dbReference>
<dbReference type="KEGG" id="ipu:108270783"/>
<dbReference type="PANTHER" id="PTHR15009">
    <property type="entry name" value="MUELLERIAN-INHIBITING FACTOR"/>
    <property type="match status" value="1"/>
</dbReference>
<feature type="chain" id="PRO_5013510491" evidence="7">
    <location>
        <begin position="22"/>
        <end position="557"/>
    </location>
</feature>
<reference evidence="9" key="1">
    <citation type="journal article" date="2016" name="Nat. Commun.">
        <title>The channel catfish genome sequence provides insights into the evolution of scale formation in teleosts.</title>
        <authorList>
            <person name="Liu Z."/>
            <person name="Liu S."/>
            <person name="Yao J."/>
            <person name="Bao L."/>
            <person name="Zhang J."/>
            <person name="Li Y."/>
            <person name="Jiang C."/>
            <person name="Sun L."/>
            <person name="Wang R."/>
            <person name="Zhang Y."/>
            <person name="Zhou T."/>
            <person name="Zeng Q."/>
            <person name="Fu Q."/>
            <person name="Gao S."/>
            <person name="Li N."/>
            <person name="Koren S."/>
            <person name="Jiang Y."/>
            <person name="Zimin A."/>
            <person name="Xu P."/>
            <person name="Phillippy A.M."/>
            <person name="Geng X."/>
            <person name="Song L."/>
            <person name="Sun F."/>
            <person name="Li C."/>
            <person name="Wang X."/>
            <person name="Chen A."/>
            <person name="Jin Y."/>
            <person name="Yuan Z."/>
            <person name="Yang Y."/>
            <person name="Tan S."/>
            <person name="Peatman E."/>
            <person name="Lu J."/>
            <person name="Qin Z."/>
            <person name="Dunham R."/>
            <person name="Li Z."/>
            <person name="Sonstegard T."/>
            <person name="Feng J."/>
            <person name="Danzmann R.G."/>
            <person name="Schroeder S."/>
            <person name="Scheffler B."/>
            <person name="Duke M.V."/>
            <person name="Ballard L."/>
            <person name="Kucuktas H."/>
            <person name="Kaltenboeck L."/>
            <person name="Liu H."/>
            <person name="Armbruster J."/>
            <person name="Xie Y."/>
            <person name="Kirby M.L."/>
            <person name="Tian Y."/>
            <person name="Flanagan M.E."/>
            <person name="Mu W."/>
            <person name="Waldbieser G.C."/>
        </authorList>
    </citation>
    <scope>NUCLEOTIDE SEQUENCE [LARGE SCALE GENOMIC DNA]</scope>
    <source>
        <strain evidence="9">SDA103</strain>
    </source>
</reference>
<sequence length="557" mass="61664">MCIWPLLLLPLTVVTGPLGHAETELNPSKDFMPIQSQSEQNISESEKHVPSGGPASCGHSLLQNLLEDMPCAEEKQHQSEALREVLLALQKVWSKDGELVKQELTQFGFCSHYDGVQYSQFSSLIMQIVQKEQNGPEFLHSIKEHWDVEEDGTFTLTLHFAKPGKCYLQTTMASMMLLFFTDSCNTDGLKIKFSSDVLQPNDQILCVSQATHLLVLTGVQTESFSQENIKLRMDVQHDSGKKIGLSEFQAIMNRRNTRSKKTQSPVILLFPKKSDSENVPHSNGTFLFLCELQKFLNEVCPRGSPLLAQDEVRTVSPSVLHSLPPLTLGVSSSESLLLELVNSSGPTAFFFPRQSLGLRTHRVELALKPSLLSVLKLKLEEALAQVRMEEVGRGAIDKLQILSVLSALPEDGEELETGLGNQSEVQYRALLLLKALQAVLGAWAEERAQRAVRAGQEGPPRLSQCHLESFTVSLEKYLLEPATANINNCEGACGFPLINGNNHAILLNSHFQSGQPLNRTLCCVPVAYDDLCVIELYSDSTTISYKTNMVAKECGCR</sequence>
<keyword evidence="4" id="KW-0221">Differentiation</keyword>
<comment type="similarity">
    <text evidence="5">Belongs to the TGF-beta family.</text>
</comment>
<dbReference type="OrthoDB" id="9893739at2759"/>
<dbReference type="GO" id="GO:0030154">
    <property type="term" value="P:cell differentiation"/>
    <property type="evidence" value="ECO:0007669"/>
    <property type="project" value="UniProtKB-KW"/>
</dbReference>
<dbReference type="RefSeq" id="XP_017333187.1">
    <property type="nucleotide sequence ID" value="XM_017477698.3"/>
</dbReference>
<dbReference type="Pfam" id="PF00019">
    <property type="entry name" value="TGF_beta"/>
    <property type="match status" value="1"/>
</dbReference>
<gene>
    <name evidence="10 11" type="primary">amh</name>
</gene>
<dbReference type="GO" id="GO:0008083">
    <property type="term" value="F:growth factor activity"/>
    <property type="evidence" value="ECO:0007669"/>
    <property type="project" value="UniProtKB-KW"/>
</dbReference>
<dbReference type="PROSITE" id="PS51362">
    <property type="entry name" value="TGF_BETA_2"/>
    <property type="match status" value="1"/>
</dbReference>
<feature type="region of interest" description="Disordered" evidence="6">
    <location>
        <begin position="36"/>
        <end position="55"/>
    </location>
</feature>
<dbReference type="PANTHER" id="PTHR15009:SF4">
    <property type="entry name" value="MUELLERIAN-INHIBITING FACTOR"/>
    <property type="match status" value="1"/>
</dbReference>
<dbReference type="InterPro" id="IPR006799">
    <property type="entry name" value="AMH_N"/>
</dbReference>
<evidence type="ECO:0000256" key="6">
    <source>
        <dbReference type="SAM" id="MobiDB-lite"/>
    </source>
</evidence>
<dbReference type="GeneID" id="108270783"/>
<evidence type="ECO:0000259" key="8">
    <source>
        <dbReference type="PROSITE" id="PS51362"/>
    </source>
</evidence>
<comment type="subcellular location">
    <subcellularLocation>
        <location evidence="1">Secreted</location>
    </subcellularLocation>
</comment>
<organism evidence="9 11">
    <name type="scientific">Ictalurus punctatus</name>
    <name type="common">Channel catfish</name>
    <name type="synonym">Silurus punctatus</name>
    <dbReference type="NCBI Taxonomy" id="7998"/>
    <lineage>
        <taxon>Eukaryota</taxon>
        <taxon>Metazoa</taxon>
        <taxon>Chordata</taxon>
        <taxon>Craniata</taxon>
        <taxon>Vertebrata</taxon>
        <taxon>Euteleostomi</taxon>
        <taxon>Actinopterygii</taxon>
        <taxon>Neopterygii</taxon>
        <taxon>Teleostei</taxon>
        <taxon>Ostariophysi</taxon>
        <taxon>Siluriformes</taxon>
        <taxon>Ictaluridae</taxon>
        <taxon>Ictalurus</taxon>
    </lineage>
</organism>
<evidence type="ECO:0000256" key="7">
    <source>
        <dbReference type="SAM" id="SignalP"/>
    </source>
</evidence>
<keyword evidence="9" id="KW-1185">Reference proteome</keyword>
<dbReference type="Pfam" id="PF04709">
    <property type="entry name" value="AMH_N"/>
    <property type="match status" value="1"/>
</dbReference>
<dbReference type="SUPFAM" id="SSF57501">
    <property type="entry name" value="Cystine-knot cytokines"/>
    <property type="match status" value="1"/>
</dbReference>
<evidence type="ECO:0000313" key="9">
    <source>
        <dbReference type="Proteomes" id="UP000221080"/>
    </source>
</evidence>
<reference evidence="10 11" key="2">
    <citation type="submission" date="2025-04" db="UniProtKB">
        <authorList>
            <consortium name="RefSeq"/>
        </authorList>
    </citation>
    <scope>IDENTIFICATION</scope>
    <source>
        <tissue evidence="10 11">Blood</tissue>
    </source>
</reference>
<feature type="domain" description="TGF-beta family profile" evidence="8">
    <location>
        <begin position="447"/>
        <end position="557"/>
    </location>
</feature>
<keyword evidence="2" id="KW-0964">Secreted</keyword>
<dbReference type="InterPro" id="IPR029034">
    <property type="entry name" value="Cystine-knot_cytokine"/>
</dbReference>
<evidence type="ECO:0000313" key="10">
    <source>
        <dbReference type="RefSeq" id="XP_017333187.1"/>
    </source>
</evidence>
<evidence type="ECO:0000256" key="3">
    <source>
        <dbReference type="ARBA" id="ARBA00022729"/>
    </source>
</evidence>
<keyword evidence="5" id="KW-0339">Growth factor</keyword>
<dbReference type="CDD" id="cd13757">
    <property type="entry name" value="TGF_beta_AMH"/>
    <property type="match status" value="1"/>
</dbReference>
<protein>
    <submittedName>
        <fullName evidence="10 11">Muellerian-inhibiting factor</fullName>
    </submittedName>
</protein>
<dbReference type="CTD" id="268"/>
<evidence type="ECO:0000256" key="4">
    <source>
        <dbReference type="ARBA" id="ARBA00022782"/>
    </source>
</evidence>